<feature type="non-terminal residue" evidence="3">
    <location>
        <position position="185"/>
    </location>
</feature>
<proteinExistence type="predicted"/>
<feature type="domain" description="Amidohydrolase-related" evidence="2">
    <location>
        <begin position="60"/>
        <end position="160"/>
    </location>
</feature>
<dbReference type="Gene3D" id="3.20.20.140">
    <property type="entry name" value="Metal-dependent hydrolases"/>
    <property type="match status" value="1"/>
</dbReference>
<protein>
    <recommendedName>
        <fullName evidence="2">Amidohydrolase-related domain-containing protein</fullName>
    </recommendedName>
</protein>
<dbReference type="Pfam" id="PF01979">
    <property type="entry name" value="Amidohydro_1"/>
    <property type="match status" value="1"/>
</dbReference>
<dbReference type="EMBL" id="UINC01023509">
    <property type="protein sequence ID" value="SVA95312.1"/>
    <property type="molecule type" value="Genomic_DNA"/>
</dbReference>
<evidence type="ECO:0000256" key="1">
    <source>
        <dbReference type="ARBA" id="ARBA00022801"/>
    </source>
</evidence>
<sequence length="185" mass="19926">MSPATGLLVLPGWLVDDPTQVPRADWGVRVADGVVDKVGPNEDLSVNHPDDEVVIAPDSILLPGFVNAHTHLYGVLAHGIPMGTAPDGFWPFLEDFWWPLVEDRLDHDMVGAAADWVCGEMLGSGTTTFCDILEAPLCLPGVLPVEKAVVDQWGLRGVLCFEATERLGADVGQRGLDENVSFIES</sequence>
<dbReference type="InterPro" id="IPR006680">
    <property type="entry name" value="Amidohydro-rel"/>
</dbReference>
<dbReference type="Gene3D" id="2.30.40.10">
    <property type="entry name" value="Urease, subunit C, domain 1"/>
    <property type="match status" value="1"/>
</dbReference>
<keyword evidence="1" id="KW-0378">Hydrolase</keyword>
<gene>
    <name evidence="3" type="ORF">METZ01_LOCUS148166</name>
</gene>
<name>A0A382A2E3_9ZZZZ</name>
<accession>A0A382A2E3</accession>
<dbReference type="SUPFAM" id="SSF51338">
    <property type="entry name" value="Composite domain of metallo-dependent hydrolases"/>
    <property type="match status" value="1"/>
</dbReference>
<dbReference type="InterPro" id="IPR032466">
    <property type="entry name" value="Metal_Hydrolase"/>
</dbReference>
<dbReference type="GO" id="GO:0016810">
    <property type="term" value="F:hydrolase activity, acting on carbon-nitrogen (but not peptide) bonds"/>
    <property type="evidence" value="ECO:0007669"/>
    <property type="project" value="InterPro"/>
</dbReference>
<reference evidence="3" key="1">
    <citation type="submission" date="2018-05" db="EMBL/GenBank/DDBJ databases">
        <authorList>
            <person name="Lanie J.A."/>
            <person name="Ng W.-L."/>
            <person name="Kazmierczak K.M."/>
            <person name="Andrzejewski T.M."/>
            <person name="Davidsen T.M."/>
            <person name="Wayne K.J."/>
            <person name="Tettelin H."/>
            <person name="Glass J.I."/>
            <person name="Rusch D."/>
            <person name="Podicherti R."/>
            <person name="Tsui H.-C.T."/>
            <person name="Winkler M.E."/>
        </authorList>
    </citation>
    <scope>NUCLEOTIDE SEQUENCE</scope>
</reference>
<dbReference type="AlphaFoldDB" id="A0A382A2E3"/>
<dbReference type="PANTHER" id="PTHR43794">
    <property type="entry name" value="AMINOHYDROLASE SSNA-RELATED"/>
    <property type="match status" value="1"/>
</dbReference>
<dbReference type="PANTHER" id="PTHR43794:SF11">
    <property type="entry name" value="AMIDOHYDROLASE-RELATED DOMAIN-CONTAINING PROTEIN"/>
    <property type="match status" value="1"/>
</dbReference>
<dbReference type="InterPro" id="IPR050287">
    <property type="entry name" value="MTA/SAH_deaminase"/>
</dbReference>
<evidence type="ECO:0000313" key="3">
    <source>
        <dbReference type="EMBL" id="SVA95312.1"/>
    </source>
</evidence>
<evidence type="ECO:0000259" key="2">
    <source>
        <dbReference type="Pfam" id="PF01979"/>
    </source>
</evidence>
<organism evidence="3">
    <name type="scientific">marine metagenome</name>
    <dbReference type="NCBI Taxonomy" id="408172"/>
    <lineage>
        <taxon>unclassified sequences</taxon>
        <taxon>metagenomes</taxon>
        <taxon>ecological metagenomes</taxon>
    </lineage>
</organism>
<dbReference type="InterPro" id="IPR011059">
    <property type="entry name" value="Metal-dep_hydrolase_composite"/>
</dbReference>
<dbReference type="SUPFAM" id="SSF51556">
    <property type="entry name" value="Metallo-dependent hydrolases"/>
    <property type="match status" value="1"/>
</dbReference>